<dbReference type="Pfam" id="PF07165">
    <property type="entry name" value="DUF1397"/>
    <property type="match status" value="1"/>
</dbReference>
<dbReference type="EMBL" id="FZQP02000515">
    <property type="protein sequence ID" value="VVC89357.1"/>
    <property type="molecule type" value="Genomic_DNA"/>
</dbReference>
<keyword evidence="1" id="KW-0732">Signal</keyword>
<feature type="chain" id="PRO_5022819386" evidence="1">
    <location>
        <begin position="18"/>
        <end position="228"/>
    </location>
</feature>
<keyword evidence="3" id="KW-1185">Reference proteome</keyword>
<sequence>MLFKALAVVLLAVGVLGEYQITDDQRQMFKDYVKKACESNNAPDKVEQVETAARNFMDCVKGLFDAETVKKEIEEAKPNGALDEVFKKYCAKSPQLKTCISNMAEGISPCLDPSIREHIGAGKSATNQLIDFVCYKDGDRIALFIAEEGPECFKEKSGALRTCVNKLREEIKSVEEAKKLTLEQKCGKFDEMTQCVVKALEECSSPTPGNMAESLFKYVRNESPCKKN</sequence>
<dbReference type="PANTHER" id="PTHR20997:SF2">
    <property type="entry name" value="EG:BACR42I17.2 PROTEIN-RELATED"/>
    <property type="match status" value="1"/>
</dbReference>
<name>A0A5E4PTH1_9NEOP</name>
<dbReference type="AlphaFoldDB" id="A0A5E4PTH1"/>
<gene>
    <name evidence="2" type="ORF">LSINAPIS_LOCUS2496</name>
</gene>
<dbReference type="InterPro" id="IPR009832">
    <property type="entry name" value="DUF1397"/>
</dbReference>
<reference evidence="2 3" key="1">
    <citation type="submission" date="2017-07" db="EMBL/GenBank/DDBJ databases">
        <authorList>
            <person name="Talla V."/>
            <person name="Backstrom N."/>
        </authorList>
    </citation>
    <scope>NUCLEOTIDE SEQUENCE [LARGE SCALE GENOMIC DNA]</scope>
</reference>
<feature type="signal peptide" evidence="1">
    <location>
        <begin position="1"/>
        <end position="17"/>
    </location>
</feature>
<evidence type="ECO:0000313" key="3">
    <source>
        <dbReference type="Proteomes" id="UP000324832"/>
    </source>
</evidence>
<accession>A0A5E4PTH1</accession>
<evidence type="ECO:0000313" key="2">
    <source>
        <dbReference type="EMBL" id="VVC89357.1"/>
    </source>
</evidence>
<evidence type="ECO:0000256" key="1">
    <source>
        <dbReference type="SAM" id="SignalP"/>
    </source>
</evidence>
<organism evidence="2 3">
    <name type="scientific">Leptidea sinapis</name>
    <dbReference type="NCBI Taxonomy" id="189913"/>
    <lineage>
        <taxon>Eukaryota</taxon>
        <taxon>Metazoa</taxon>
        <taxon>Ecdysozoa</taxon>
        <taxon>Arthropoda</taxon>
        <taxon>Hexapoda</taxon>
        <taxon>Insecta</taxon>
        <taxon>Pterygota</taxon>
        <taxon>Neoptera</taxon>
        <taxon>Endopterygota</taxon>
        <taxon>Lepidoptera</taxon>
        <taxon>Glossata</taxon>
        <taxon>Ditrysia</taxon>
        <taxon>Papilionoidea</taxon>
        <taxon>Pieridae</taxon>
        <taxon>Dismorphiinae</taxon>
        <taxon>Leptidea</taxon>
    </lineage>
</organism>
<dbReference type="PANTHER" id="PTHR20997">
    <property type="entry name" value="EG:BACR42I17.2 PROTEIN-RELATED"/>
    <property type="match status" value="1"/>
</dbReference>
<protein>
    <submittedName>
        <fullName evidence="2">Uncharacterized protein</fullName>
    </submittedName>
</protein>
<dbReference type="Proteomes" id="UP000324832">
    <property type="component" value="Unassembled WGS sequence"/>
</dbReference>
<proteinExistence type="predicted"/>
<dbReference type="OrthoDB" id="6512861at2759"/>